<proteinExistence type="predicted"/>
<reference evidence="1 2" key="1">
    <citation type="journal article" date="2016" name="Nat. Commun.">
        <title>Extremotolerant tardigrade genome and improved radiotolerance of human cultured cells by tardigrade-unique protein.</title>
        <authorList>
            <person name="Hashimoto T."/>
            <person name="Horikawa D.D."/>
            <person name="Saito Y."/>
            <person name="Kuwahara H."/>
            <person name="Kozuka-Hata H."/>
            <person name="Shin-I T."/>
            <person name="Minakuchi Y."/>
            <person name="Ohishi K."/>
            <person name="Motoyama A."/>
            <person name="Aizu T."/>
            <person name="Enomoto A."/>
            <person name="Kondo K."/>
            <person name="Tanaka S."/>
            <person name="Hara Y."/>
            <person name="Koshikawa S."/>
            <person name="Sagara H."/>
            <person name="Miura T."/>
            <person name="Yokobori S."/>
            <person name="Miyagawa K."/>
            <person name="Suzuki Y."/>
            <person name="Kubo T."/>
            <person name="Oyama M."/>
            <person name="Kohara Y."/>
            <person name="Fujiyama A."/>
            <person name="Arakawa K."/>
            <person name="Katayama T."/>
            <person name="Toyoda A."/>
            <person name="Kunieda T."/>
        </authorList>
    </citation>
    <scope>NUCLEOTIDE SEQUENCE [LARGE SCALE GENOMIC DNA]</scope>
    <source>
        <strain evidence="1 2">YOKOZUNA-1</strain>
    </source>
</reference>
<dbReference type="EMBL" id="BDGG01000001">
    <property type="protein sequence ID" value="GAU89156.1"/>
    <property type="molecule type" value="Genomic_DNA"/>
</dbReference>
<dbReference type="AlphaFoldDB" id="A0A1D1UHK0"/>
<keyword evidence="2" id="KW-1185">Reference proteome</keyword>
<organism evidence="1 2">
    <name type="scientific">Ramazzottius varieornatus</name>
    <name type="common">Water bear</name>
    <name type="synonym">Tardigrade</name>
    <dbReference type="NCBI Taxonomy" id="947166"/>
    <lineage>
        <taxon>Eukaryota</taxon>
        <taxon>Metazoa</taxon>
        <taxon>Ecdysozoa</taxon>
        <taxon>Tardigrada</taxon>
        <taxon>Eutardigrada</taxon>
        <taxon>Parachela</taxon>
        <taxon>Hypsibioidea</taxon>
        <taxon>Ramazzottiidae</taxon>
        <taxon>Ramazzottius</taxon>
    </lineage>
</organism>
<evidence type="ECO:0000313" key="2">
    <source>
        <dbReference type="Proteomes" id="UP000186922"/>
    </source>
</evidence>
<name>A0A1D1UHK0_RAMVA</name>
<accession>A0A1D1UHK0</accession>
<protein>
    <submittedName>
        <fullName evidence="1">Uncharacterized protein</fullName>
    </submittedName>
</protein>
<evidence type="ECO:0000313" key="1">
    <source>
        <dbReference type="EMBL" id="GAU89156.1"/>
    </source>
</evidence>
<sequence length="141" mass="16126">MPRSAVEFSDIEIYVVTRCTNFPELFSVHELFDSVVTNVTTYEEYERALFAYQNRTFQLFTAGNSKKPKRTHFEGSPSKTARSIRNCESAVFAQIIQVCAHGGPRRHRGTGVRETTHTRKIHCPVEFMRRSVAGELTRLPS</sequence>
<dbReference type="Proteomes" id="UP000186922">
    <property type="component" value="Unassembled WGS sequence"/>
</dbReference>
<comment type="caution">
    <text evidence="1">The sequence shown here is derived from an EMBL/GenBank/DDBJ whole genome shotgun (WGS) entry which is preliminary data.</text>
</comment>
<gene>
    <name evidence="1" type="primary">RvY_01740-1</name>
    <name evidence="1" type="synonym">RvY_01740.1</name>
    <name evidence="1" type="ORF">RvY_01740</name>
</gene>